<dbReference type="InterPro" id="IPR037066">
    <property type="entry name" value="Plug_dom_sf"/>
</dbReference>
<evidence type="ECO:0000256" key="14">
    <source>
        <dbReference type="PROSITE-ProRule" id="PRU01360"/>
    </source>
</evidence>
<keyword evidence="8" id="KW-0408">Iron</keyword>
<evidence type="ECO:0000256" key="15">
    <source>
        <dbReference type="RuleBase" id="RU003357"/>
    </source>
</evidence>
<evidence type="ECO:0000256" key="5">
    <source>
        <dbReference type="ARBA" id="ARBA00022496"/>
    </source>
</evidence>
<dbReference type="GO" id="GO:0015891">
    <property type="term" value="P:siderophore transport"/>
    <property type="evidence" value="ECO:0007669"/>
    <property type="project" value="InterPro"/>
</dbReference>
<evidence type="ECO:0000256" key="11">
    <source>
        <dbReference type="ARBA" id="ARBA00023136"/>
    </source>
</evidence>
<name>A0A0H4W123_9SPHN</name>
<evidence type="ECO:0000256" key="6">
    <source>
        <dbReference type="ARBA" id="ARBA00022692"/>
    </source>
</evidence>
<keyword evidence="9" id="KW-0406">Ion transport</keyword>
<dbReference type="GO" id="GO:0038023">
    <property type="term" value="F:signaling receptor activity"/>
    <property type="evidence" value="ECO:0007669"/>
    <property type="project" value="InterPro"/>
</dbReference>
<evidence type="ECO:0000256" key="3">
    <source>
        <dbReference type="ARBA" id="ARBA00022448"/>
    </source>
</evidence>
<dbReference type="KEGG" id="ery:CP97_04840"/>
<evidence type="ECO:0000256" key="13">
    <source>
        <dbReference type="ARBA" id="ARBA00023237"/>
    </source>
</evidence>
<organism evidence="18 19">
    <name type="scientific">Aurantiacibacter atlanticus</name>
    <dbReference type="NCBI Taxonomy" id="1648404"/>
    <lineage>
        <taxon>Bacteria</taxon>
        <taxon>Pseudomonadati</taxon>
        <taxon>Pseudomonadota</taxon>
        <taxon>Alphaproteobacteria</taxon>
        <taxon>Sphingomonadales</taxon>
        <taxon>Erythrobacteraceae</taxon>
        <taxon>Aurantiacibacter</taxon>
    </lineage>
</organism>
<evidence type="ECO:0000256" key="7">
    <source>
        <dbReference type="ARBA" id="ARBA00022729"/>
    </source>
</evidence>
<keyword evidence="5" id="KW-0410">Iron transport</keyword>
<evidence type="ECO:0000256" key="8">
    <source>
        <dbReference type="ARBA" id="ARBA00023004"/>
    </source>
</evidence>
<dbReference type="PROSITE" id="PS52016">
    <property type="entry name" value="TONB_DEPENDENT_REC_3"/>
    <property type="match status" value="1"/>
</dbReference>
<protein>
    <submittedName>
        <fullName evidence="18">Putative TonB-dependent receptor</fullName>
    </submittedName>
</protein>
<dbReference type="GO" id="GO:0009279">
    <property type="term" value="C:cell outer membrane"/>
    <property type="evidence" value="ECO:0007669"/>
    <property type="project" value="UniProtKB-SubCell"/>
</dbReference>
<dbReference type="PANTHER" id="PTHR32552">
    <property type="entry name" value="FERRICHROME IRON RECEPTOR-RELATED"/>
    <property type="match status" value="1"/>
</dbReference>
<dbReference type="InterPro" id="IPR036942">
    <property type="entry name" value="Beta-barrel_TonB_sf"/>
</dbReference>
<dbReference type="Gene3D" id="2.40.170.20">
    <property type="entry name" value="TonB-dependent receptor, beta-barrel domain"/>
    <property type="match status" value="1"/>
</dbReference>
<dbReference type="NCBIfam" id="TIGR01783">
    <property type="entry name" value="TonB-siderophor"/>
    <property type="match status" value="1"/>
</dbReference>
<dbReference type="Pfam" id="PF07715">
    <property type="entry name" value="Plug"/>
    <property type="match status" value="1"/>
</dbReference>
<evidence type="ECO:0000256" key="1">
    <source>
        <dbReference type="ARBA" id="ARBA00004571"/>
    </source>
</evidence>
<gene>
    <name evidence="18" type="ORF">CP97_04840</name>
</gene>
<dbReference type="PANTHER" id="PTHR32552:SF68">
    <property type="entry name" value="FERRICHROME OUTER MEMBRANE TRANSPORTER_PHAGE RECEPTOR"/>
    <property type="match status" value="1"/>
</dbReference>
<dbReference type="InterPro" id="IPR010105">
    <property type="entry name" value="TonB_sidphr_rcpt"/>
</dbReference>
<keyword evidence="6 14" id="KW-0812">Transmembrane</keyword>
<keyword evidence="3 14" id="KW-0813">Transport</keyword>
<keyword evidence="12 18" id="KW-0675">Receptor</keyword>
<dbReference type="GO" id="GO:0015344">
    <property type="term" value="F:siderophore uptake transmembrane transporter activity"/>
    <property type="evidence" value="ECO:0007669"/>
    <property type="project" value="TreeGrafter"/>
</dbReference>
<feature type="domain" description="TonB-dependent receptor-like beta-barrel" evidence="16">
    <location>
        <begin position="253"/>
        <end position="685"/>
    </location>
</feature>
<keyword evidence="19" id="KW-1185">Reference proteome</keyword>
<dbReference type="SUPFAM" id="SSF56935">
    <property type="entry name" value="Porins"/>
    <property type="match status" value="1"/>
</dbReference>
<dbReference type="InterPro" id="IPR000531">
    <property type="entry name" value="Beta-barrel_TonB"/>
</dbReference>
<evidence type="ECO:0000259" key="17">
    <source>
        <dbReference type="Pfam" id="PF07715"/>
    </source>
</evidence>
<evidence type="ECO:0000256" key="2">
    <source>
        <dbReference type="ARBA" id="ARBA00009810"/>
    </source>
</evidence>
<feature type="domain" description="TonB-dependent receptor plug" evidence="17">
    <location>
        <begin position="84"/>
        <end position="180"/>
    </location>
</feature>
<dbReference type="Pfam" id="PF00593">
    <property type="entry name" value="TonB_dep_Rec_b-barrel"/>
    <property type="match status" value="1"/>
</dbReference>
<evidence type="ECO:0000256" key="12">
    <source>
        <dbReference type="ARBA" id="ARBA00023170"/>
    </source>
</evidence>
<keyword evidence="11 14" id="KW-0472">Membrane</keyword>
<dbReference type="InterPro" id="IPR012910">
    <property type="entry name" value="Plug_dom"/>
</dbReference>
<proteinExistence type="inferred from homology"/>
<sequence length="716" mass="77698">MQITRNSDSTIRLTKEIPIRTTAIRIALLGSATVLSFVAMPAVAVHAEDDPQRKYLPGDIVVTGERDGYVIDDGSSATRTPTPIIDVPQAMTVITADQMEDQGVTQLGEALRYVPGVTLETGEGHRDEVFIRGQETTADFYLDGLRDDAQYYRSLYNVERVEILKGANALIFGRGAGGGAINRVSKTADFDMAEYGLAAQVDSFGAFALNADANLPANDTVAFRINGTYEEFANDRDFYDGRFFGITPTMTAKLGPDTQLTASYTYDDDERVVDRGVPSLNGLPLTGYDQTLFGDPDYNFSDVEVHIARTRLDHSFSDSWNLNASLQFADYGKFYSNIVPTGGVATMVNLAGYQSGTDRQNLIGQVNLVGQFDTGAIGHTVLLGAEFTSSDTDSVRDRALFNSGVDTSVTVALEDTITVPAFTLEPQRASTSELSTFSAYAQEQLDLGIVQLVGGLRYDRFDLETTDLVANFDGARVDDRVSPRFGLIVKPQENLSVYASYAETFLPSAGNQFTVLSQQDEALEPELFENIELGVKWAPHRDLLLTGAIFRLTRSNTPSVDPVTLLTTLAGESTVEGFELGLVGEPVEGLSVSLGYSYLDGEISESADVSDIGTVLQQVPEHQITAWARYDVTERLGFGGGLVHLSDQFASNSNAVVLPAHTRVDAAIFFEATDQLSLQLNVENLLDEDYYASAHGDNNIQPGSPLSASLGARLRF</sequence>
<dbReference type="Proteomes" id="UP000059113">
    <property type="component" value="Chromosome"/>
</dbReference>
<evidence type="ECO:0000256" key="10">
    <source>
        <dbReference type="ARBA" id="ARBA00023077"/>
    </source>
</evidence>
<dbReference type="EMBL" id="CP011310">
    <property type="protein sequence ID" value="AKQ43188.2"/>
    <property type="molecule type" value="Genomic_DNA"/>
</dbReference>
<accession>A0A0H4W123</accession>
<keyword evidence="13 14" id="KW-0998">Cell outer membrane</keyword>
<keyword evidence="4 14" id="KW-1134">Transmembrane beta strand</keyword>
<evidence type="ECO:0000313" key="19">
    <source>
        <dbReference type="Proteomes" id="UP000059113"/>
    </source>
</evidence>
<evidence type="ECO:0000259" key="16">
    <source>
        <dbReference type="Pfam" id="PF00593"/>
    </source>
</evidence>
<comment type="subcellular location">
    <subcellularLocation>
        <location evidence="1 14">Cell outer membrane</location>
        <topology evidence="1 14">Multi-pass membrane protein</topology>
    </subcellularLocation>
</comment>
<reference evidence="19" key="2">
    <citation type="submission" date="2015-04" db="EMBL/GenBank/DDBJ databases">
        <title>The complete genome sequence of Erythrobacter sp. s21-N3.</title>
        <authorList>
            <person name="Zhuang L."/>
            <person name="Liu Y."/>
            <person name="Shao Z."/>
        </authorList>
    </citation>
    <scope>NUCLEOTIDE SEQUENCE [LARGE SCALE GENOMIC DNA]</scope>
    <source>
        <strain evidence="19">s21-N3</strain>
    </source>
</reference>
<dbReference type="STRING" id="1648404.CP97_04840"/>
<dbReference type="RefSeq" id="WP_227819673.1">
    <property type="nucleotide sequence ID" value="NZ_CP011310.1"/>
</dbReference>
<evidence type="ECO:0000256" key="4">
    <source>
        <dbReference type="ARBA" id="ARBA00022452"/>
    </source>
</evidence>
<comment type="similarity">
    <text evidence="2 14 15">Belongs to the TonB-dependent receptor family.</text>
</comment>
<keyword evidence="10 15" id="KW-0798">TonB box</keyword>
<keyword evidence="7" id="KW-0732">Signal</keyword>
<dbReference type="AlphaFoldDB" id="A0A0H4W123"/>
<dbReference type="CDD" id="cd01347">
    <property type="entry name" value="ligand_gated_channel"/>
    <property type="match status" value="1"/>
</dbReference>
<evidence type="ECO:0000313" key="18">
    <source>
        <dbReference type="EMBL" id="AKQ43188.2"/>
    </source>
</evidence>
<evidence type="ECO:0000256" key="9">
    <source>
        <dbReference type="ARBA" id="ARBA00023065"/>
    </source>
</evidence>
<reference evidence="18 19" key="1">
    <citation type="journal article" date="2015" name="Int. J. Syst. Evol. Microbiol.">
        <title>Erythrobacter atlanticus sp. nov., a bacterium from ocean sediment able to degrade polycyclic aromatic hydrocarbons.</title>
        <authorList>
            <person name="Zhuang L."/>
            <person name="Liu Y."/>
            <person name="Wang L."/>
            <person name="Wang W."/>
            <person name="Shao Z."/>
        </authorList>
    </citation>
    <scope>NUCLEOTIDE SEQUENCE [LARGE SCALE GENOMIC DNA]</scope>
    <source>
        <strain evidence="19">s21-N3</strain>
    </source>
</reference>
<dbReference type="InterPro" id="IPR039426">
    <property type="entry name" value="TonB-dep_rcpt-like"/>
</dbReference>
<dbReference type="Gene3D" id="2.170.130.10">
    <property type="entry name" value="TonB-dependent receptor, plug domain"/>
    <property type="match status" value="1"/>
</dbReference>
<dbReference type="FunFam" id="2.170.130.10:FF:000001">
    <property type="entry name" value="Catecholate siderophore TonB-dependent receptor"/>
    <property type="match status" value="1"/>
</dbReference>